<dbReference type="InterPro" id="IPR008979">
    <property type="entry name" value="Galactose-bd-like_sf"/>
</dbReference>
<dbReference type="InterPro" id="IPR001304">
    <property type="entry name" value="C-type_lectin-like"/>
</dbReference>
<dbReference type="PROSITE" id="PS50070">
    <property type="entry name" value="KRINGLE_2"/>
    <property type="match status" value="1"/>
</dbReference>
<keyword evidence="8" id="KW-0812">Transmembrane</keyword>
<evidence type="ECO:0000313" key="12">
    <source>
        <dbReference type="RefSeq" id="XP_035673205.1"/>
    </source>
</evidence>
<dbReference type="InterPro" id="IPR038178">
    <property type="entry name" value="Kringle_sf"/>
</dbReference>
<dbReference type="InterPro" id="IPR016187">
    <property type="entry name" value="CTDL_fold"/>
</dbReference>
<evidence type="ECO:0000256" key="8">
    <source>
        <dbReference type="SAM" id="Phobius"/>
    </source>
</evidence>
<dbReference type="InterPro" id="IPR036790">
    <property type="entry name" value="Frizzled_dom_sf"/>
</dbReference>
<comment type="caution">
    <text evidence="5">Lacks conserved residue(s) required for the propagation of feature annotation.</text>
</comment>
<dbReference type="GO" id="GO:0005230">
    <property type="term" value="F:extracellular ligand-gated monoatomic ion channel activity"/>
    <property type="evidence" value="ECO:0007669"/>
    <property type="project" value="InterPro"/>
</dbReference>
<dbReference type="InterPro" id="IPR016186">
    <property type="entry name" value="C-type_lectin-like/link_sf"/>
</dbReference>
<dbReference type="PRINTS" id="PR00018">
    <property type="entry name" value="KRINGLE"/>
</dbReference>
<dbReference type="PANTHER" id="PTHR46335:SF1">
    <property type="entry name" value="CUBILIN"/>
    <property type="match status" value="1"/>
</dbReference>
<keyword evidence="7" id="KW-0175">Coiled coil</keyword>
<dbReference type="CDD" id="cd07066">
    <property type="entry name" value="CRD_FZ"/>
    <property type="match status" value="1"/>
</dbReference>
<dbReference type="InterPro" id="IPR035976">
    <property type="entry name" value="Sushi/SCR/CCP_sf"/>
</dbReference>
<dbReference type="InterPro" id="IPR006029">
    <property type="entry name" value="Neurotrans-gated_channel_TM"/>
</dbReference>
<dbReference type="SUPFAM" id="SSF63712">
    <property type="entry name" value="Nicotinic receptor ligand binding domain-like"/>
    <property type="match status" value="1"/>
</dbReference>
<dbReference type="Pfam" id="PF02931">
    <property type="entry name" value="Neur_chan_LBD"/>
    <property type="match status" value="1"/>
</dbReference>
<dbReference type="SMART" id="SM00032">
    <property type="entry name" value="CCP"/>
    <property type="match status" value="1"/>
</dbReference>
<sequence>MDQDEQGSETGGYTGLGCWTDTADRAIPILEGTDPLLDGWNYQERDNAIEKCYRVARSRGFPVFAVQHGGACFGSADGLNTYNKYGPSTDCAADGEDLKSWRDDFRCGQDYPAEDGHPALCDPYSATPCCSNGGWCGSTLDHCNCLGCVDYRNTLPDYVRFNGVCYKSFTAQKTRDEASEACAADGGMLAMPKDTETNAFLACLQPATGDRWLGLTDPNGDAVWLSRDPSWAVDSHGTPLVSNGVRYDAAKALDGDTRTYWDPSGGQWYNNWYIVFDLTVPHTLSGIAIDNYGDSTHDIQAFTLQKSLGSSYNWLDVVSVINVQELTSEHQVFGGFQGTARYWKFVVTWTHSGWQPWLRELYLYGMAPVCLRIPADFQLESRLTMLPNPLGQRTFNEIQNSSVMALLNTSYSVPGKHHPELREFVSTVIFPRCVFPEEDMSNCYPKTTTSCGCRQLLPCRSLCEEVFSVSDDLMRELLPSCDVFPSSQHGCWNTDTVVKGGQVCYHSTGINYRGTWSTATSGAKCLKWTALHAVYYTEKYPWANLDSNYCRNPTGLQRPFCLTGDGSQEECDVIPCNFVGCWDRGPPNYGKRTPSKMFYFLEEKVTYTCNDGYTPEYGSPREATCLAGDNGGVWEYDTPVCLVNHQRRLQKFLLAADLYSASLAPENVIINFTGAVQQIVDLDEKKEQLLASVVIHFVSLHSHCNFTLSLTARSWYDRRLKWSPRYYNGTETLSVPGNNFWTPAFTLQRNANPLHQGLPKDVPVRVSSSGRVEWTVETLTTTVCDADPFFFPADTMDCQICFSSTSAIEQTIQCPGGSFPSDTHEESHPCDSYTPAKPDGEWYRRDMIFAKDKKEACFSVQLSRIPTFHIATTVGPCIILIVLMTITFIMPIDQGDRISFGVTIQLSMVVSLVFVTEVLPVKGALPFLATLIIVCMGLMGLFLFITVAVIFIYNKEGCLSPRARVIFLRYLARALLLGDLTKSKEKQTSNGTGEPNLPAIEMTNTAFSDDDVPADDGASVAVMSFSGVTGMTGPSANPPTAPESPGFLHLISSVRELTKVVKKGDEELTKAVKNGTERLTSELVDVKNNLTEVKTEMEELTNAVKSEVGVSDYTLLGRVLDRLCLVVYVISVVAAIPMTMYLSRILLLGDLTEKKQPRDEEAELTDFPATELINCAFLCDGKVDVSDERPCDDNETTGQPSTPLSSLMPTRSTALLQLIPNLKGVKELAKAIDKKREVLKKVMMNEEEVSEYILLAKVLDRVLLVLYIISIAAAVPITMYLGK</sequence>
<dbReference type="Pfam" id="PF00754">
    <property type="entry name" value="F5_F8_type_C"/>
    <property type="match status" value="1"/>
</dbReference>
<feature type="transmembrane region" description="Helical" evidence="8">
    <location>
        <begin position="927"/>
        <end position="953"/>
    </location>
</feature>
<dbReference type="SMART" id="SM00034">
    <property type="entry name" value="CLECT"/>
    <property type="match status" value="1"/>
</dbReference>
<dbReference type="InterPro" id="IPR013806">
    <property type="entry name" value="Kringle-like"/>
</dbReference>
<dbReference type="InterPro" id="IPR038050">
    <property type="entry name" value="Neuro_actylchol_rec"/>
</dbReference>
<evidence type="ECO:0000313" key="11">
    <source>
        <dbReference type="Proteomes" id="UP000001554"/>
    </source>
</evidence>
<dbReference type="Gene3D" id="2.60.120.260">
    <property type="entry name" value="Galactose-binding domain-like"/>
    <property type="match status" value="1"/>
</dbReference>
<feature type="coiled-coil region" evidence="7">
    <location>
        <begin position="1076"/>
        <end position="1103"/>
    </location>
</feature>
<dbReference type="GO" id="GO:0016020">
    <property type="term" value="C:membrane"/>
    <property type="evidence" value="ECO:0007669"/>
    <property type="project" value="UniProtKB-SubCell"/>
</dbReference>
<dbReference type="InterPro" id="IPR000001">
    <property type="entry name" value="Kringle"/>
</dbReference>
<reference evidence="12" key="2">
    <citation type="submission" date="2025-08" db="UniProtKB">
        <authorList>
            <consortium name="RefSeq"/>
        </authorList>
    </citation>
    <scope>IDENTIFICATION</scope>
    <source>
        <strain evidence="12">S238N-H82</strain>
        <tissue evidence="12">Testes</tissue>
    </source>
</reference>
<dbReference type="InterPro" id="IPR006202">
    <property type="entry name" value="Neur_chan_lig-bd"/>
</dbReference>
<dbReference type="GO" id="GO:0038024">
    <property type="term" value="F:cargo receptor activity"/>
    <property type="evidence" value="ECO:0000318"/>
    <property type="project" value="GO_Central"/>
</dbReference>
<dbReference type="SUPFAM" id="SSF90112">
    <property type="entry name" value="Neurotransmitter-gated ion-channel transmembrane pore"/>
    <property type="match status" value="1"/>
</dbReference>
<dbReference type="Gene3D" id="1.20.58.390">
    <property type="entry name" value="Neurotransmitter-gated ion-channel transmembrane domain"/>
    <property type="match status" value="1"/>
</dbReference>
<dbReference type="CDD" id="cd00037">
    <property type="entry name" value="CLECT"/>
    <property type="match status" value="1"/>
</dbReference>
<feature type="transmembrane region" description="Helical" evidence="8">
    <location>
        <begin position="868"/>
        <end position="890"/>
    </location>
</feature>
<organism evidence="11 12">
    <name type="scientific">Branchiostoma floridae</name>
    <name type="common">Florida lancelet</name>
    <name type="synonym">Amphioxus</name>
    <dbReference type="NCBI Taxonomy" id="7739"/>
    <lineage>
        <taxon>Eukaryota</taxon>
        <taxon>Metazoa</taxon>
        <taxon>Chordata</taxon>
        <taxon>Cephalochordata</taxon>
        <taxon>Leptocardii</taxon>
        <taxon>Amphioxiformes</taxon>
        <taxon>Branchiostomatidae</taxon>
        <taxon>Branchiostoma</taxon>
    </lineage>
</organism>
<dbReference type="SUPFAM" id="SSF49785">
    <property type="entry name" value="Galactose-binding domain-like"/>
    <property type="match status" value="1"/>
</dbReference>
<dbReference type="OrthoDB" id="6133475at2759"/>
<evidence type="ECO:0000259" key="10">
    <source>
        <dbReference type="PROSITE" id="PS50923"/>
    </source>
</evidence>
<dbReference type="Pfam" id="PF00051">
    <property type="entry name" value="Kringle"/>
    <property type="match status" value="1"/>
</dbReference>
<dbReference type="SMART" id="SM00130">
    <property type="entry name" value="KR"/>
    <property type="match status" value="1"/>
</dbReference>
<dbReference type="Gene3D" id="3.10.100.10">
    <property type="entry name" value="Mannose-Binding Protein A, subunit A"/>
    <property type="match status" value="1"/>
</dbReference>
<keyword evidence="8" id="KW-0472">Membrane</keyword>
<keyword evidence="6" id="KW-0768">Sushi</keyword>
<dbReference type="OMA" id="PWANLDS"/>
<dbReference type="Proteomes" id="UP000001554">
    <property type="component" value="Chromosome 4"/>
</dbReference>
<proteinExistence type="predicted"/>
<evidence type="ECO:0000256" key="2">
    <source>
        <dbReference type="ARBA" id="ARBA00022572"/>
    </source>
</evidence>
<dbReference type="InterPro" id="IPR000421">
    <property type="entry name" value="FA58C"/>
</dbReference>
<dbReference type="Gene3D" id="2.40.20.10">
    <property type="entry name" value="Plasminogen Kringle 4"/>
    <property type="match status" value="1"/>
</dbReference>
<dbReference type="SUPFAM" id="SSF57535">
    <property type="entry name" value="Complement control module/SCR domain"/>
    <property type="match status" value="1"/>
</dbReference>
<dbReference type="InterPro" id="IPR036719">
    <property type="entry name" value="Neuro-gated_channel_TM_sf"/>
</dbReference>
<evidence type="ECO:0000256" key="5">
    <source>
        <dbReference type="PROSITE-ProRule" id="PRU00121"/>
    </source>
</evidence>
<dbReference type="PROSITE" id="PS50923">
    <property type="entry name" value="SUSHI"/>
    <property type="match status" value="1"/>
</dbReference>
<dbReference type="Gene3D" id="2.70.170.10">
    <property type="entry name" value="Neurotransmitter-gated ion-channel ligand-binding domain"/>
    <property type="match status" value="1"/>
</dbReference>
<dbReference type="KEGG" id="bfo:118413781"/>
<keyword evidence="4" id="KW-1015">Disulfide bond</keyword>
<dbReference type="GeneID" id="118413781"/>
<dbReference type="CDD" id="cd10909">
    <property type="entry name" value="ChtBD1_GH18_2"/>
    <property type="match status" value="1"/>
</dbReference>
<evidence type="ECO:0000256" key="7">
    <source>
        <dbReference type="SAM" id="Coils"/>
    </source>
</evidence>
<dbReference type="SUPFAM" id="SSF57440">
    <property type="entry name" value="Kringle-like"/>
    <property type="match status" value="1"/>
</dbReference>
<dbReference type="FunFam" id="2.70.170.10:FF:000064">
    <property type="entry name" value="Uncharacterized protein"/>
    <property type="match status" value="1"/>
</dbReference>
<dbReference type="RefSeq" id="XP_035673205.1">
    <property type="nucleotide sequence ID" value="XM_035817312.1"/>
</dbReference>
<dbReference type="SUPFAM" id="SSF56436">
    <property type="entry name" value="C-type lectin-like"/>
    <property type="match status" value="1"/>
</dbReference>
<protein>
    <submittedName>
        <fullName evidence="12">Uncharacterized protein LOC118413781</fullName>
    </submittedName>
</protein>
<dbReference type="InterPro" id="IPR036734">
    <property type="entry name" value="Neur_chan_lig-bd_sf"/>
</dbReference>
<dbReference type="InterPro" id="IPR000436">
    <property type="entry name" value="Sushi_SCR_CCP_dom"/>
</dbReference>
<keyword evidence="3" id="KW-0732">Signal</keyword>
<gene>
    <name evidence="12" type="primary">LOC118413781</name>
</gene>
<reference evidence="11" key="1">
    <citation type="journal article" date="2020" name="Nat. Ecol. Evol.">
        <title>Deeply conserved synteny resolves early events in vertebrate evolution.</title>
        <authorList>
            <person name="Simakov O."/>
            <person name="Marletaz F."/>
            <person name="Yue J.X."/>
            <person name="O'Connell B."/>
            <person name="Jenkins J."/>
            <person name="Brandt A."/>
            <person name="Calef R."/>
            <person name="Tung C.H."/>
            <person name="Huang T.K."/>
            <person name="Schmutz J."/>
            <person name="Satoh N."/>
            <person name="Yu J.K."/>
            <person name="Putnam N.H."/>
            <person name="Green R.E."/>
            <person name="Rokhsar D.S."/>
        </authorList>
    </citation>
    <scope>NUCLEOTIDE SEQUENCE [LARGE SCALE GENOMIC DNA]</scope>
    <source>
        <strain evidence="11">S238N-H82</strain>
    </source>
</reference>
<dbReference type="FunFam" id="1.10.2000.10:FF:000030">
    <property type="entry name" value="Uncharacterized protein"/>
    <property type="match status" value="1"/>
</dbReference>
<evidence type="ECO:0000256" key="6">
    <source>
        <dbReference type="PROSITE-ProRule" id="PRU00302"/>
    </source>
</evidence>
<dbReference type="CDD" id="cd18989">
    <property type="entry name" value="LGIC_ECD_cation"/>
    <property type="match status" value="1"/>
</dbReference>
<dbReference type="Gene3D" id="2.10.70.10">
    <property type="entry name" value="Complement Module, domain 1"/>
    <property type="match status" value="1"/>
</dbReference>
<dbReference type="CDD" id="cd19051">
    <property type="entry name" value="LGIC_TM_cation"/>
    <property type="match status" value="1"/>
</dbReference>
<feature type="transmembrane region" description="Helical" evidence="8">
    <location>
        <begin position="902"/>
        <end position="921"/>
    </location>
</feature>
<accession>A0A9J7MN20</accession>
<feature type="domain" description="Sushi" evidence="10">
    <location>
        <begin position="569"/>
        <end position="643"/>
    </location>
</feature>
<feature type="domain" description="Kringle" evidence="9">
    <location>
        <begin position="503"/>
        <end position="576"/>
    </location>
</feature>
<dbReference type="Pfam" id="PF02932">
    <property type="entry name" value="Neur_chan_memb"/>
    <property type="match status" value="1"/>
</dbReference>
<dbReference type="FunFam" id="2.40.20.10:FF:000037">
    <property type="entry name" value="Uncharacterized protein"/>
    <property type="match status" value="1"/>
</dbReference>
<dbReference type="CDD" id="cd00108">
    <property type="entry name" value="KR"/>
    <property type="match status" value="1"/>
</dbReference>
<evidence type="ECO:0000256" key="4">
    <source>
        <dbReference type="ARBA" id="ARBA00023157"/>
    </source>
</evidence>
<name>A0A9J7MN20_BRAFL</name>
<feature type="transmembrane region" description="Helical" evidence="8">
    <location>
        <begin position="1262"/>
        <end position="1282"/>
    </location>
</feature>
<evidence type="ECO:0000256" key="1">
    <source>
        <dbReference type="ARBA" id="ARBA00004141"/>
    </source>
</evidence>
<keyword evidence="11" id="KW-1185">Reference proteome</keyword>
<dbReference type="CDD" id="cd00033">
    <property type="entry name" value="CCP"/>
    <property type="match status" value="1"/>
</dbReference>
<keyword evidence="8" id="KW-1133">Transmembrane helix</keyword>
<evidence type="ECO:0000259" key="9">
    <source>
        <dbReference type="PROSITE" id="PS50070"/>
    </source>
</evidence>
<comment type="subcellular location">
    <subcellularLocation>
        <location evidence="1">Membrane</location>
        <topology evidence="1">Multi-pass membrane protein</topology>
    </subcellularLocation>
</comment>
<feature type="transmembrane region" description="Helical" evidence="8">
    <location>
        <begin position="1123"/>
        <end position="1142"/>
    </location>
</feature>
<dbReference type="PANTHER" id="PTHR46335">
    <property type="entry name" value="CUBILIN"/>
    <property type="match status" value="1"/>
</dbReference>
<dbReference type="Gene3D" id="1.10.2000.10">
    <property type="entry name" value="Frizzled cysteine-rich domain"/>
    <property type="match status" value="1"/>
</dbReference>
<evidence type="ECO:0000256" key="3">
    <source>
        <dbReference type="ARBA" id="ARBA00022729"/>
    </source>
</evidence>
<keyword evidence="2 5" id="KW-0420">Kringle</keyword>